<dbReference type="SUPFAM" id="SSF140860">
    <property type="entry name" value="Pseudo ankyrin repeat-like"/>
    <property type="match status" value="1"/>
</dbReference>
<dbReference type="SUPFAM" id="SSF48403">
    <property type="entry name" value="Ankyrin repeat"/>
    <property type="match status" value="1"/>
</dbReference>
<evidence type="ECO:0000313" key="1">
    <source>
        <dbReference type="EMBL" id="KAK7107132.1"/>
    </source>
</evidence>
<organism evidence="1 2">
    <name type="scientific">Littorina saxatilis</name>
    <dbReference type="NCBI Taxonomy" id="31220"/>
    <lineage>
        <taxon>Eukaryota</taxon>
        <taxon>Metazoa</taxon>
        <taxon>Spiralia</taxon>
        <taxon>Lophotrochozoa</taxon>
        <taxon>Mollusca</taxon>
        <taxon>Gastropoda</taxon>
        <taxon>Caenogastropoda</taxon>
        <taxon>Littorinimorpha</taxon>
        <taxon>Littorinoidea</taxon>
        <taxon>Littorinidae</taxon>
        <taxon>Littorina</taxon>
    </lineage>
</organism>
<reference evidence="1 2" key="1">
    <citation type="submission" date="2024-02" db="EMBL/GenBank/DDBJ databases">
        <title>Chromosome-scale genome assembly of the rough periwinkle Littorina saxatilis.</title>
        <authorList>
            <person name="De Jode A."/>
            <person name="Faria R."/>
            <person name="Formenti G."/>
            <person name="Sims Y."/>
            <person name="Smith T.P."/>
            <person name="Tracey A."/>
            <person name="Wood J.M.D."/>
            <person name="Zagrodzka Z.B."/>
            <person name="Johannesson K."/>
            <person name="Butlin R.K."/>
            <person name="Leder E.H."/>
        </authorList>
    </citation>
    <scope>NUCLEOTIDE SEQUENCE [LARGE SCALE GENOMIC DNA]</scope>
    <source>
        <strain evidence="1">Snail1</strain>
        <tissue evidence="1">Muscle</tissue>
    </source>
</reference>
<dbReference type="AlphaFoldDB" id="A0AAN9GG36"/>
<dbReference type="Gene3D" id="1.25.40.20">
    <property type="entry name" value="Ankyrin repeat-containing domain"/>
    <property type="match status" value="2"/>
</dbReference>
<evidence type="ECO:0000313" key="2">
    <source>
        <dbReference type="Proteomes" id="UP001374579"/>
    </source>
</evidence>
<dbReference type="Proteomes" id="UP001374579">
    <property type="component" value="Unassembled WGS sequence"/>
</dbReference>
<name>A0AAN9GG36_9CAEN</name>
<accession>A0AAN9GG36</accession>
<proteinExistence type="predicted"/>
<sequence>MAGCGMQETFRQALRDCQWQRVGQMVLQGSSLEQRDVAVSQAVSHSQWGLVSHLVQLGISQKCRDLAVHKAVRYCLWDIVDDLVAAGVSSEKRDVLLQRGLRHGQWALVSRLLSLGVGLELRGVVVTTALEHGQWGLVLDALRVGVKQELVTKVFQEVVSQERWEHVPSLVKLFNNNDHTDFVLQEAIRSCQWVCVQQLIKTGLTPAQQGLVCREALEWAHLDCAVELLRQGCEQGCAERIVLEVFRSNRCQVLVDLIKECDTRPSVRDVILRTAKNYEKWYLVILKGVGAKEKEMVDLVTTALHTTNLLVILQLFCLFKCGQRVFKQVLLRTRFSDHDIIILHTFLMDDHPNLAFYMFVSQEMWDSVLGMFKDARVSFRERRFALRHAIRKRAWKIVKKMVKTRALNHSDRRYSFLQAARHGKWRVALLLSAYSSRISVDDKVFAFRMWLKRGLWDSVQDVYHHWINKIRIGKWEDKTKFLKCILEESIIAEKLEPCMEAYFEMNQHETFVLSTAMKYDKCNFVLEFCRHEQSTDEFETALALALEKKKWSLVRDLTKDFPDYIDEWHDDEEDNLKVNTLLTCVGGILLDEDAWSIVVPALDVFCGTLTSDCGSDENADDAPWPDLVQNAMTLTEWCLAASYGNLGLVLSVMFGLRDIAKRVASELGNAINSDVFGLCFTIAVRMSDWDSAAVFLKHLSVEEVEHVICDLQNGAEYSHVMEKCRETDQYKWAVHIGMFAQEWENMNSYLDHCEDTSFTDLAFKNAASDGQWDIVNSLLPRCSQDSDLLCEVLQCAVRSGQSEVCESLLLVVDLRQSDYYSIRSVFDDAVTSSGDREQMVKLCVRFGLATHVNPCNCSSQYNYCFCSSLPMKTALRNGQMPLVKLLYKSGACSENQLFFYKQDTSLRILLQGQGRDDIVEYLDHVATTPRTLQDLCRLQVSRHIGCHPGRLGRVMALEISWPAKDLINFEDVLS</sequence>
<keyword evidence="2" id="KW-1185">Reference proteome</keyword>
<protein>
    <submittedName>
        <fullName evidence="1">Uncharacterized protein</fullName>
    </submittedName>
</protein>
<dbReference type="InterPro" id="IPR036770">
    <property type="entry name" value="Ankyrin_rpt-contain_sf"/>
</dbReference>
<comment type="caution">
    <text evidence="1">The sequence shown here is derived from an EMBL/GenBank/DDBJ whole genome shotgun (WGS) entry which is preliminary data.</text>
</comment>
<gene>
    <name evidence="1" type="ORF">V1264_015099</name>
</gene>
<dbReference type="EMBL" id="JBAMIC010000004">
    <property type="protein sequence ID" value="KAK7107132.1"/>
    <property type="molecule type" value="Genomic_DNA"/>
</dbReference>